<gene>
    <name evidence="3" type="ORF">ANANG_G00197800</name>
</gene>
<evidence type="ECO:0000256" key="2">
    <source>
        <dbReference type="SAM" id="Phobius"/>
    </source>
</evidence>
<dbReference type="Proteomes" id="UP001044222">
    <property type="component" value="Chromosome 10"/>
</dbReference>
<dbReference type="EMBL" id="JAFIRN010000010">
    <property type="protein sequence ID" value="KAG5841273.1"/>
    <property type="molecule type" value="Genomic_DNA"/>
</dbReference>
<proteinExistence type="predicted"/>
<feature type="region of interest" description="Disordered" evidence="1">
    <location>
        <begin position="75"/>
        <end position="122"/>
    </location>
</feature>
<keyword evidence="2" id="KW-1133">Transmembrane helix</keyword>
<feature type="compositionally biased region" description="Polar residues" evidence="1">
    <location>
        <begin position="105"/>
        <end position="122"/>
    </location>
</feature>
<sequence>MDLRKSVRKTLLTLARAALPTLGFGFTCLGAFLLSTRGAGNSCAPYICIVLGFVLLTAGVVWTICVSVRSRVLRQRQRRRQRRGPAASAPWTGLIFTHHPMRNPWTETPTLSPQTLSNPATP</sequence>
<feature type="transmembrane region" description="Helical" evidence="2">
    <location>
        <begin position="12"/>
        <end position="32"/>
    </location>
</feature>
<comment type="caution">
    <text evidence="3">The sequence shown here is derived from an EMBL/GenBank/DDBJ whole genome shotgun (WGS) entry which is preliminary data.</text>
</comment>
<keyword evidence="4" id="KW-1185">Reference proteome</keyword>
<accession>A0A9D3RSE1</accession>
<evidence type="ECO:0000313" key="4">
    <source>
        <dbReference type="Proteomes" id="UP001044222"/>
    </source>
</evidence>
<feature type="transmembrane region" description="Helical" evidence="2">
    <location>
        <begin position="44"/>
        <end position="68"/>
    </location>
</feature>
<evidence type="ECO:0000313" key="3">
    <source>
        <dbReference type="EMBL" id="KAG5841273.1"/>
    </source>
</evidence>
<evidence type="ECO:0000256" key="1">
    <source>
        <dbReference type="SAM" id="MobiDB-lite"/>
    </source>
</evidence>
<reference evidence="3" key="1">
    <citation type="submission" date="2021-01" db="EMBL/GenBank/DDBJ databases">
        <title>A chromosome-scale assembly of European eel, Anguilla anguilla.</title>
        <authorList>
            <person name="Henkel C."/>
            <person name="Jong-Raadsen S.A."/>
            <person name="Dufour S."/>
            <person name="Weltzien F.-A."/>
            <person name="Palstra A.P."/>
            <person name="Pelster B."/>
            <person name="Spaink H.P."/>
            <person name="Van Den Thillart G.E."/>
            <person name="Jansen H."/>
            <person name="Zahm M."/>
            <person name="Klopp C."/>
            <person name="Cedric C."/>
            <person name="Louis A."/>
            <person name="Berthelot C."/>
            <person name="Parey E."/>
            <person name="Roest Crollius H."/>
            <person name="Montfort J."/>
            <person name="Robinson-Rechavi M."/>
            <person name="Bucao C."/>
            <person name="Bouchez O."/>
            <person name="Gislard M."/>
            <person name="Lluch J."/>
            <person name="Milhes M."/>
            <person name="Lampietro C."/>
            <person name="Lopez Roques C."/>
            <person name="Donnadieu C."/>
            <person name="Braasch I."/>
            <person name="Desvignes T."/>
            <person name="Postlethwait J."/>
            <person name="Bobe J."/>
            <person name="Guiguen Y."/>
            <person name="Dirks R."/>
        </authorList>
    </citation>
    <scope>NUCLEOTIDE SEQUENCE</scope>
    <source>
        <strain evidence="3">Tag_6206</strain>
        <tissue evidence="3">Liver</tissue>
    </source>
</reference>
<keyword evidence="2" id="KW-0812">Transmembrane</keyword>
<protein>
    <submittedName>
        <fullName evidence="3">Uncharacterized protein</fullName>
    </submittedName>
</protein>
<organism evidence="3 4">
    <name type="scientific">Anguilla anguilla</name>
    <name type="common">European freshwater eel</name>
    <name type="synonym">Muraena anguilla</name>
    <dbReference type="NCBI Taxonomy" id="7936"/>
    <lineage>
        <taxon>Eukaryota</taxon>
        <taxon>Metazoa</taxon>
        <taxon>Chordata</taxon>
        <taxon>Craniata</taxon>
        <taxon>Vertebrata</taxon>
        <taxon>Euteleostomi</taxon>
        <taxon>Actinopterygii</taxon>
        <taxon>Neopterygii</taxon>
        <taxon>Teleostei</taxon>
        <taxon>Anguilliformes</taxon>
        <taxon>Anguillidae</taxon>
        <taxon>Anguilla</taxon>
    </lineage>
</organism>
<dbReference type="AlphaFoldDB" id="A0A9D3RSE1"/>
<name>A0A9D3RSE1_ANGAN</name>
<keyword evidence="2" id="KW-0472">Membrane</keyword>